<feature type="compositionally biased region" description="Basic and acidic residues" evidence="1">
    <location>
        <begin position="38"/>
        <end position="48"/>
    </location>
</feature>
<dbReference type="Proteomes" id="UP000823632">
    <property type="component" value="Unassembled WGS sequence"/>
</dbReference>
<name>A0A9D9GZT5_9BACT</name>
<accession>A0A9D9GZT5</accession>
<comment type="caution">
    <text evidence="2">The sequence shown here is derived from an EMBL/GenBank/DDBJ whole genome shotgun (WGS) entry which is preliminary data.</text>
</comment>
<dbReference type="AlphaFoldDB" id="A0A9D9GZT5"/>
<reference evidence="2" key="1">
    <citation type="submission" date="2020-10" db="EMBL/GenBank/DDBJ databases">
        <authorList>
            <person name="Gilroy R."/>
        </authorList>
    </citation>
    <scope>NUCLEOTIDE SEQUENCE</scope>
    <source>
        <strain evidence="2">10192</strain>
    </source>
</reference>
<gene>
    <name evidence="2" type="ORF">IAC76_05855</name>
</gene>
<dbReference type="EMBL" id="JADIND010000122">
    <property type="protein sequence ID" value="MBO8430894.1"/>
    <property type="molecule type" value="Genomic_DNA"/>
</dbReference>
<protein>
    <submittedName>
        <fullName evidence="2">Uncharacterized protein</fullName>
    </submittedName>
</protein>
<reference evidence="2" key="2">
    <citation type="journal article" date="2021" name="PeerJ">
        <title>Extensive microbial diversity within the chicken gut microbiome revealed by metagenomics and culture.</title>
        <authorList>
            <person name="Gilroy R."/>
            <person name="Ravi A."/>
            <person name="Getino M."/>
            <person name="Pursley I."/>
            <person name="Horton D.L."/>
            <person name="Alikhan N.F."/>
            <person name="Baker D."/>
            <person name="Gharbi K."/>
            <person name="Hall N."/>
            <person name="Watson M."/>
            <person name="Adriaenssens E.M."/>
            <person name="Foster-Nyarko E."/>
            <person name="Jarju S."/>
            <person name="Secka A."/>
            <person name="Antonio M."/>
            <person name="Oren A."/>
            <person name="Chaudhuri R.R."/>
            <person name="La Ragione R."/>
            <person name="Hildebrand F."/>
            <person name="Pallen M.J."/>
        </authorList>
    </citation>
    <scope>NUCLEOTIDE SEQUENCE</scope>
    <source>
        <strain evidence="2">10192</strain>
    </source>
</reference>
<proteinExistence type="predicted"/>
<evidence type="ECO:0000313" key="3">
    <source>
        <dbReference type="Proteomes" id="UP000823632"/>
    </source>
</evidence>
<evidence type="ECO:0000256" key="1">
    <source>
        <dbReference type="SAM" id="MobiDB-lite"/>
    </source>
</evidence>
<organism evidence="2 3">
    <name type="scientific">Candidatus Scatousia excrementipullorum</name>
    <dbReference type="NCBI Taxonomy" id="2840936"/>
    <lineage>
        <taxon>Bacteria</taxon>
        <taxon>Candidatus Scatousia</taxon>
    </lineage>
</organism>
<evidence type="ECO:0000313" key="2">
    <source>
        <dbReference type="EMBL" id="MBO8430894.1"/>
    </source>
</evidence>
<sequence>MIKIRKGNVVYKLYDESKLASYKMDGFEVVKEKKQFDTLKPEAPKVEEPEKEEEEAPKGKRR</sequence>
<feature type="region of interest" description="Disordered" evidence="1">
    <location>
        <begin position="38"/>
        <end position="62"/>
    </location>
</feature>